<name>A0A412VWB5_PHOVU</name>
<sequence length="394" mass="45267">MTDYKVNFKDLKAKVGIDDVAYALGYRLDRKAGVGRYMELVLGDGKEKRDALVICHPQDKASQRFFRRDGSKGDVVTLIRENLNAFNVSGKDEWQKIAKVLSRFANMPEPEYREDREYVQSVRYHATFDSSRYEVKPINPDKIPAIFQQRGLSDETVRTFAPFIRLIRDRKNENFDGYNIGFPYTNGENDKVRGYEMRGYGGYKSKAAGSDSSSSAWVADLSGGYPNVVKSVFFCESAFDVMAFYQWNRKQLTNEIALVSLGGTFSDGQIRQVLNRFPGARPFDCFDNDLPGRIYGLRMMALVENIPLKINRTRDSLEVEANGRSFRLDPERPFQVQVKEHLSVRYDMGQWLPPKAFKDWNDCLLNKPMEVRLHPTKQDQINNLAERRNAGPKL</sequence>
<evidence type="ECO:0000313" key="4">
    <source>
        <dbReference type="Proteomes" id="UP000283429"/>
    </source>
</evidence>
<evidence type="ECO:0000313" key="3">
    <source>
        <dbReference type="EMBL" id="RHD80580.1"/>
    </source>
</evidence>
<dbReference type="Gene3D" id="3.40.1360.10">
    <property type="match status" value="1"/>
</dbReference>
<dbReference type="EMBL" id="QSJM01000024">
    <property type="protein sequence ID" value="RHD80580.1"/>
    <property type="molecule type" value="Genomic_DNA"/>
</dbReference>
<dbReference type="Proteomes" id="UP000283429">
    <property type="component" value="Unassembled WGS sequence"/>
</dbReference>
<evidence type="ECO:0000313" key="1">
    <source>
        <dbReference type="EMBL" id="MCG0341592.1"/>
    </source>
</evidence>
<dbReference type="Pfam" id="PF13155">
    <property type="entry name" value="Toprim_2"/>
    <property type="match status" value="1"/>
</dbReference>
<gene>
    <name evidence="3" type="ORF">DW783_09485</name>
    <name evidence="2" type="ORF">DWW27_00800</name>
    <name evidence="1" type="ORF">L4X52_16650</name>
</gene>
<comment type="caution">
    <text evidence="2">The sequence shown here is derived from an EMBL/GenBank/DDBJ whole genome shotgun (WGS) entry which is preliminary data.</text>
</comment>
<organism evidence="2 5">
    <name type="scientific">Phocaeicola vulgatus</name>
    <name type="common">Bacteroides vulgatus</name>
    <dbReference type="NCBI Taxonomy" id="821"/>
    <lineage>
        <taxon>Bacteria</taxon>
        <taxon>Pseudomonadati</taxon>
        <taxon>Bacteroidota</taxon>
        <taxon>Bacteroidia</taxon>
        <taxon>Bacteroidales</taxon>
        <taxon>Bacteroidaceae</taxon>
        <taxon>Phocaeicola</taxon>
    </lineage>
</organism>
<dbReference type="EMBL" id="QRYT01000001">
    <property type="protein sequence ID" value="RGV13931.1"/>
    <property type="molecule type" value="Genomic_DNA"/>
</dbReference>
<reference evidence="1" key="2">
    <citation type="submission" date="2022-01" db="EMBL/GenBank/DDBJ databases">
        <authorList>
            <person name="Mingchao X."/>
        </authorList>
    </citation>
    <scope>NUCLEOTIDE SEQUENCE</scope>
    <source>
        <strain evidence="1">Bv4372</strain>
    </source>
</reference>
<dbReference type="Proteomes" id="UP000285379">
    <property type="component" value="Unassembled WGS sequence"/>
</dbReference>
<dbReference type="AlphaFoldDB" id="A0A412VWB5"/>
<proteinExistence type="predicted"/>
<dbReference type="GeneID" id="60062795"/>
<evidence type="ECO:0000313" key="2">
    <source>
        <dbReference type="EMBL" id="RGV13931.1"/>
    </source>
</evidence>
<accession>A0A412VWB5</accession>
<evidence type="ECO:0000313" key="5">
    <source>
        <dbReference type="Proteomes" id="UP000285379"/>
    </source>
</evidence>
<protein>
    <submittedName>
        <fullName evidence="1">DUF3991 and toprim domain-containing protein</fullName>
    </submittedName>
    <submittedName>
        <fullName evidence="2">DUF3991 domain-containing protein</fullName>
    </submittedName>
</protein>
<dbReference type="Proteomes" id="UP001201179">
    <property type="component" value="Unassembled WGS sequence"/>
</dbReference>
<dbReference type="EMBL" id="JAKKWZ010000038">
    <property type="protein sequence ID" value="MCG0341592.1"/>
    <property type="molecule type" value="Genomic_DNA"/>
</dbReference>
<dbReference type="RefSeq" id="WP_005938391.1">
    <property type="nucleotide sequence ID" value="NZ_JAKKWZ010000038.1"/>
</dbReference>
<reference evidence="4 5" key="1">
    <citation type="submission" date="2018-08" db="EMBL/GenBank/DDBJ databases">
        <title>A genome reference for cultivated species of the human gut microbiota.</title>
        <authorList>
            <person name="Zou Y."/>
            <person name="Xue W."/>
            <person name="Luo G."/>
        </authorList>
    </citation>
    <scope>NUCLEOTIDE SEQUENCE [LARGE SCALE GENOMIC DNA]</scope>
    <source>
        <strain evidence="2 5">AF14-8</strain>
        <strain evidence="3 4">AM30-40</strain>
    </source>
</reference>